<dbReference type="BioCyc" id="EBAC796937-HMP:GMGH-1097-MONOMER"/>
<feature type="active site" description="Proton donor" evidence="3">
    <location>
        <position position="154"/>
    </location>
</feature>
<feature type="domain" description="Flavoprotein" evidence="5">
    <location>
        <begin position="2"/>
        <end position="171"/>
    </location>
</feature>
<organism evidence="7 8">
    <name type="scientific">Peptoanaerobacter stomatis</name>
    <dbReference type="NCBI Taxonomy" id="796937"/>
    <lineage>
        <taxon>Bacteria</taxon>
        <taxon>Bacillati</taxon>
        <taxon>Bacillota</taxon>
        <taxon>Clostridia</taxon>
        <taxon>Peptostreptococcales</taxon>
        <taxon>Filifactoraceae</taxon>
        <taxon>Peptoanaerobacter</taxon>
    </lineage>
</organism>
<name>G9WY44_9FIRM</name>
<feature type="binding site" evidence="3">
    <location>
        <position position="276"/>
    </location>
    <ligand>
        <name>CTP</name>
        <dbReference type="ChEBI" id="CHEBI:37563"/>
    </ligand>
</feature>
<dbReference type="EMBL" id="AFZE01000002">
    <property type="protein sequence ID" value="EHL16548.1"/>
    <property type="molecule type" value="Genomic_DNA"/>
</dbReference>
<evidence type="ECO:0000259" key="6">
    <source>
        <dbReference type="Pfam" id="PF04127"/>
    </source>
</evidence>
<comment type="catalytic activity">
    <reaction evidence="3 4">
        <text>(R)-4'-phosphopantothenate + L-cysteine + CTP = N-[(R)-4-phosphopantothenoyl]-L-cysteine + CMP + diphosphate + H(+)</text>
        <dbReference type="Rhea" id="RHEA:19397"/>
        <dbReference type="ChEBI" id="CHEBI:10986"/>
        <dbReference type="ChEBI" id="CHEBI:15378"/>
        <dbReference type="ChEBI" id="CHEBI:33019"/>
        <dbReference type="ChEBI" id="CHEBI:35235"/>
        <dbReference type="ChEBI" id="CHEBI:37563"/>
        <dbReference type="ChEBI" id="CHEBI:59458"/>
        <dbReference type="ChEBI" id="CHEBI:60377"/>
        <dbReference type="EC" id="6.3.2.5"/>
    </reaction>
</comment>
<reference evidence="7 8" key="1">
    <citation type="submission" date="2011-08" db="EMBL/GenBank/DDBJ databases">
        <title>The Genome Sequence of Eubacteriaceae bacterium ACC19a.</title>
        <authorList>
            <consortium name="The Broad Institute Genome Sequencing Platform"/>
            <person name="Earl A."/>
            <person name="Ward D."/>
            <person name="Feldgarden M."/>
            <person name="Gevers D."/>
            <person name="Sizova M."/>
            <person name="Hazen A."/>
            <person name="Epstein S."/>
            <person name="Young S.K."/>
            <person name="Zeng Q."/>
            <person name="Gargeya S."/>
            <person name="Fitzgerald M."/>
            <person name="Haas B."/>
            <person name="Abouelleil A."/>
            <person name="Alvarado L."/>
            <person name="Arachchi H.M."/>
            <person name="Berlin A."/>
            <person name="Brown A."/>
            <person name="Chapman S.B."/>
            <person name="Chen Z."/>
            <person name="Dunbar C."/>
            <person name="Freedman E."/>
            <person name="Gearin G."/>
            <person name="Gellesch M."/>
            <person name="Goldberg J."/>
            <person name="Griggs A."/>
            <person name="Gujja S."/>
            <person name="Heiman D."/>
            <person name="Howarth C."/>
            <person name="Larson L."/>
            <person name="Lui A."/>
            <person name="MacDonald P.J.P."/>
            <person name="Montmayeur A."/>
            <person name="Murphy C."/>
            <person name="Neiman D."/>
            <person name="Pearson M."/>
            <person name="Priest M."/>
            <person name="Roberts A."/>
            <person name="Saif S."/>
            <person name="Shea T."/>
            <person name="Shenoy N."/>
            <person name="Sisk P."/>
            <person name="Stolte C."/>
            <person name="Sykes S."/>
            <person name="Wortman J."/>
            <person name="Nusbaum C."/>
            <person name="Birren B."/>
        </authorList>
    </citation>
    <scope>NUCLEOTIDE SEQUENCE [LARGE SCALE GENOMIC DNA]</scope>
    <source>
        <strain evidence="7 8">ACC19a</strain>
    </source>
</reference>
<dbReference type="Pfam" id="PF02441">
    <property type="entry name" value="Flavoprotein"/>
    <property type="match status" value="1"/>
</dbReference>
<feature type="binding site" evidence="3">
    <location>
        <position position="286"/>
    </location>
    <ligand>
        <name>CTP</name>
        <dbReference type="ChEBI" id="CHEBI:37563"/>
    </ligand>
</feature>
<keyword evidence="3" id="KW-0511">Multifunctional enzyme</keyword>
<comment type="function">
    <text evidence="3">Catalyzes two sequential steps in the biosynthesis of coenzyme A. In the first step cysteine is conjugated to 4'-phosphopantothenate to form 4-phosphopantothenoylcysteine. In the second step the latter compound is decarboxylated to form 4'-phosphopantotheine.</text>
</comment>
<feature type="domain" description="DNA/pantothenate metabolism flavoprotein C-terminal" evidence="6">
    <location>
        <begin position="182"/>
        <end position="392"/>
    </location>
</feature>
<dbReference type="NCBIfam" id="TIGR00521">
    <property type="entry name" value="coaBC_dfp"/>
    <property type="match status" value="1"/>
</dbReference>
<dbReference type="InterPro" id="IPR003382">
    <property type="entry name" value="Flavoprotein"/>
</dbReference>
<dbReference type="HOGENOM" id="CLU_033319_0_1_9"/>
<keyword evidence="2 3" id="KW-0456">Lyase</keyword>
<dbReference type="HAMAP" id="MF_02225">
    <property type="entry name" value="CoaBC"/>
    <property type="match status" value="1"/>
</dbReference>
<dbReference type="InterPro" id="IPR036551">
    <property type="entry name" value="Flavin_trans-like"/>
</dbReference>
<gene>
    <name evidence="3" type="primary">coaBC</name>
    <name evidence="7" type="ORF">HMPREF9629_01095</name>
</gene>
<feature type="binding site" evidence="3">
    <location>
        <position position="320"/>
    </location>
    <ligand>
        <name>CTP</name>
        <dbReference type="ChEBI" id="CHEBI:37563"/>
    </ligand>
</feature>
<dbReference type="Proteomes" id="UP000006437">
    <property type="component" value="Unassembled WGS sequence"/>
</dbReference>
<keyword evidence="1 3" id="KW-0210">Decarboxylase</keyword>
<comment type="similarity">
    <text evidence="3 4">In the N-terminal section; belongs to the HFCD (homo-oligomeric flavin containing Cys decarboxylase) superfamily.</text>
</comment>
<dbReference type="Gene3D" id="3.40.50.1950">
    <property type="entry name" value="Flavin prenyltransferase-like"/>
    <property type="match status" value="1"/>
</dbReference>
<evidence type="ECO:0000313" key="7">
    <source>
        <dbReference type="EMBL" id="EHL16548.1"/>
    </source>
</evidence>
<evidence type="ECO:0000256" key="1">
    <source>
        <dbReference type="ARBA" id="ARBA00022793"/>
    </source>
</evidence>
<comment type="pathway">
    <text evidence="3 4">Cofactor biosynthesis; coenzyme A biosynthesis; CoA from (R)-pantothenate: step 2/5.</text>
</comment>
<dbReference type="PANTHER" id="PTHR14359">
    <property type="entry name" value="HOMO-OLIGOMERIC FLAVIN CONTAINING CYS DECARBOXYLASE FAMILY"/>
    <property type="match status" value="1"/>
</dbReference>
<sequence>MKNIVLGVTGSIAAYKACDITSKLVKKDINIDVIMTNNAVKFVNPLTFQTLSSNVVNVDMFQDIKYWEVNHIELAKKADILLIAPATANIIAKIANGIADDMLSSVALATKSKIIIAPAMNTNMYDNPATTENIEKLKKRGVLFIEPCSGVLACKDIGKGKLADVETIIDVVDFELNKTQELEGKNILVTAGATIEDIDPVRYITNNSSGKMGYAIAKESALMGANVTLISGHTNLSVPYGIKEFVKIRSAKDMYNEVINRYNDADIVIKAAAVADYMPQKKEDNKIKKSDTDMSIALTRTKDILKILGENKKHQILVGFAAETTDVENYAKTKIQKKNLDMIVANNVSMEGAGFLSDTNIVDIYFSDGTKTHIAKSSKCEIAKLVLKNIKEKFVK</sequence>
<dbReference type="SUPFAM" id="SSF52507">
    <property type="entry name" value="Homo-oligomeric flavin-containing Cys decarboxylases, HFCD"/>
    <property type="match status" value="1"/>
</dbReference>
<comment type="caution">
    <text evidence="3">Lacks conserved residue(s) required for the propagation of feature annotation.</text>
</comment>
<dbReference type="PATRIC" id="fig|796937.3.peg.287"/>
<dbReference type="EC" id="6.3.2.5" evidence="3"/>
<evidence type="ECO:0000256" key="3">
    <source>
        <dbReference type="HAMAP-Rule" id="MF_02225"/>
    </source>
</evidence>
<dbReference type="GO" id="GO:0071513">
    <property type="term" value="C:phosphopantothenoylcysteine decarboxylase complex"/>
    <property type="evidence" value="ECO:0007669"/>
    <property type="project" value="TreeGrafter"/>
</dbReference>
<dbReference type="Pfam" id="PF04127">
    <property type="entry name" value="DFP"/>
    <property type="match status" value="1"/>
</dbReference>
<comment type="caution">
    <text evidence="7">The sequence shown here is derived from an EMBL/GenBank/DDBJ whole genome shotgun (WGS) entry which is preliminary data.</text>
</comment>
<dbReference type="UniPathway" id="UPA00241">
    <property type="reaction ID" value="UER00353"/>
</dbReference>
<evidence type="ECO:0000256" key="2">
    <source>
        <dbReference type="ARBA" id="ARBA00023239"/>
    </source>
</evidence>
<comment type="pathway">
    <text evidence="3 4">Cofactor biosynthesis; coenzyme A biosynthesis; CoA from (R)-pantothenate: step 3/5.</text>
</comment>
<dbReference type="InterPro" id="IPR007085">
    <property type="entry name" value="DNA/pantothenate-metab_flavo_C"/>
</dbReference>
<dbReference type="InterPro" id="IPR035929">
    <property type="entry name" value="CoaB-like_sf"/>
</dbReference>
<dbReference type="GO" id="GO:0004633">
    <property type="term" value="F:phosphopantothenoylcysteine decarboxylase activity"/>
    <property type="evidence" value="ECO:0007669"/>
    <property type="project" value="UniProtKB-UniRule"/>
</dbReference>
<accession>G9WY44</accession>
<dbReference type="PANTHER" id="PTHR14359:SF6">
    <property type="entry name" value="PHOSPHOPANTOTHENOYLCYSTEINE DECARBOXYLASE"/>
    <property type="match status" value="1"/>
</dbReference>
<dbReference type="GO" id="GO:0004632">
    <property type="term" value="F:phosphopantothenate--cysteine ligase activity"/>
    <property type="evidence" value="ECO:0007669"/>
    <property type="project" value="UniProtKB-UniRule"/>
</dbReference>
<feature type="binding site" evidence="3">
    <location>
        <position position="334"/>
    </location>
    <ligand>
        <name>CTP</name>
        <dbReference type="ChEBI" id="CHEBI:37563"/>
    </ligand>
</feature>
<dbReference type="GO" id="GO:0015937">
    <property type="term" value="P:coenzyme A biosynthetic process"/>
    <property type="evidence" value="ECO:0007669"/>
    <property type="project" value="UniProtKB-UniRule"/>
</dbReference>
<dbReference type="GO" id="GO:0010181">
    <property type="term" value="F:FMN binding"/>
    <property type="evidence" value="ECO:0007669"/>
    <property type="project" value="UniProtKB-UniRule"/>
</dbReference>
<feature type="region of interest" description="Phosphopantothenoylcysteine decarboxylase" evidence="3">
    <location>
        <begin position="1"/>
        <end position="186"/>
    </location>
</feature>
<protein>
    <recommendedName>
        <fullName evidence="3">Coenzyme A biosynthesis bifunctional protein CoaBC</fullName>
    </recommendedName>
    <alternativeName>
        <fullName evidence="3">DNA/pantothenate metabolism flavoprotein</fullName>
    </alternativeName>
    <alternativeName>
        <fullName evidence="3">Phosphopantothenoylcysteine synthetase/decarboxylase</fullName>
        <shortName evidence="3">PPCS-PPCDC</shortName>
    </alternativeName>
    <domain>
        <recommendedName>
            <fullName evidence="3">Phosphopantothenoylcysteine decarboxylase</fullName>
            <shortName evidence="3">PPC decarboxylase</shortName>
            <shortName evidence="3">PPC-DC</shortName>
            <ecNumber evidence="3">4.1.1.36</ecNumber>
        </recommendedName>
        <alternativeName>
            <fullName evidence="3">CoaC</fullName>
        </alternativeName>
    </domain>
    <domain>
        <recommendedName>
            <fullName evidence="3">Phosphopantothenate--cysteine ligase</fullName>
            <ecNumber evidence="3">6.3.2.5</ecNumber>
        </recommendedName>
        <alternativeName>
            <fullName evidence="3">CoaB</fullName>
        </alternativeName>
        <alternativeName>
            <fullName evidence="3">Phosphopantothenoylcysteine synthetase</fullName>
            <shortName evidence="3">PPC synthetase</shortName>
            <shortName evidence="3">PPC-S</shortName>
        </alternativeName>
    </domain>
</protein>
<dbReference type="GO" id="GO:0046872">
    <property type="term" value="F:metal ion binding"/>
    <property type="evidence" value="ECO:0007669"/>
    <property type="project" value="UniProtKB-KW"/>
</dbReference>
<dbReference type="Gene3D" id="3.40.50.10300">
    <property type="entry name" value="CoaB-like"/>
    <property type="match status" value="1"/>
</dbReference>
<dbReference type="SUPFAM" id="SSF102645">
    <property type="entry name" value="CoaB-like"/>
    <property type="match status" value="1"/>
</dbReference>
<keyword evidence="3" id="KW-0479">Metal-binding</keyword>
<feature type="region of interest" description="Phosphopantothenate--cysteine ligase" evidence="3">
    <location>
        <begin position="187"/>
        <end position="396"/>
    </location>
</feature>
<keyword evidence="3 4" id="KW-0436">Ligase</keyword>
<keyword evidence="3 4" id="KW-0285">Flavoprotein</keyword>
<dbReference type="GO" id="GO:0015941">
    <property type="term" value="P:pantothenate catabolic process"/>
    <property type="evidence" value="ECO:0007669"/>
    <property type="project" value="InterPro"/>
</dbReference>
<comment type="cofactor">
    <cofactor evidence="3">
        <name>Mg(2+)</name>
        <dbReference type="ChEBI" id="CHEBI:18420"/>
    </cofactor>
</comment>
<dbReference type="EC" id="4.1.1.36" evidence="3"/>
<comment type="cofactor">
    <cofactor evidence="3">
        <name>FMN</name>
        <dbReference type="ChEBI" id="CHEBI:58210"/>
    </cofactor>
    <text evidence="3">Binds 1 FMN per subunit.</text>
</comment>
<evidence type="ECO:0000256" key="4">
    <source>
        <dbReference type="RuleBase" id="RU364078"/>
    </source>
</evidence>
<dbReference type="InterPro" id="IPR005252">
    <property type="entry name" value="CoaBC"/>
</dbReference>
<dbReference type="RefSeq" id="WP_009525330.1">
    <property type="nucleotide sequence ID" value="NZ_JH414551.1"/>
</dbReference>
<evidence type="ECO:0000313" key="8">
    <source>
        <dbReference type="Proteomes" id="UP000006437"/>
    </source>
</evidence>
<keyword evidence="3 4" id="KW-0288">FMN</keyword>
<proteinExistence type="inferred from homology"/>
<evidence type="ECO:0000259" key="5">
    <source>
        <dbReference type="Pfam" id="PF02441"/>
    </source>
</evidence>
<keyword evidence="3" id="KW-0460">Magnesium</keyword>
<comment type="catalytic activity">
    <reaction evidence="3 4">
        <text>N-[(R)-4-phosphopantothenoyl]-L-cysteine + H(+) = (R)-4'-phosphopantetheine + CO2</text>
        <dbReference type="Rhea" id="RHEA:16793"/>
        <dbReference type="ChEBI" id="CHEBI:15378"/>
        <dbReference type="ChEBI" id="CHEBI:16526"/>
        <dbReference type="ChEBI" id="CHEBI:59458"/>
        <dbReference type="ChEBI" id="CHEBI:61723"/>
        <dbReference type="EC" id="4.1.1.36"/>
    </reaction>
</comment>
<comment type="function">
    <text evidence="4">Catalyzes two steps in the biosynthesis of coenzyme A. In the first step cysteine is conjugated to 4'-phosphopantothenate to form 4-phosphopantothenoylcysteine, in the latter compound is decarboxylated to form 4'-phosphopantotheine.</text>
</comment>
<comment type="similarity">
    <text evidence="3 4">In the C-terminal section; belongs to the PPC synthetase family.</text>
</comment>
<feature type="binding site" evidence="3">
    <location>
        <position position="338"/>
    </location>
    <ligand>
        <name>CTP</name>
        <dbReference type="ChEBI" id="CHEBI:37563"/>
    </ligand>
</feature>
<dbReference type="AlphaFoldDB" id="G9WY44"/>